<gene>
    <name evidence="1" type="ORF">PILCRDRAFT_15303</name>
</gene>
<dbReference type="GO" id="GO:0032051">
    <property type="term" value="F:clathrin light chain binding"/>
    <property type="evidence" value="ECO:0007669"/>
    <property type="project" value="TreeGrafter"/>
</dbReference>
<dbReference type="Proteomes" id="UP000054166">
    <property type="component" value="Unassembled WGS sequence"/>
</dbReference>
<dbReference type="Pfam" id="PF00637">
    <property type="entry name" value="Clathrin"/>
    <property type="match status" value="1"/>
</dbReference>
<dbReference type="InterPro" id="IPR016024">
    <property type="entry name" value="ARM-type_fold"/>
</dbReference>
<dbReference type="PANTHER" id="PTHR10292">
    <property type="entry name" value="CLATHRIN HEAVY CHAIN RELATED"/>
    <property type="match status" value="1"/>
</dbReference>
<dbReference type="HOGENOM" id="CLU_1240545_0_0_1"/>
<dbReference type="GO" id="GO:0005829">
    <property type="term" value="C:cytosol"/>
    <property type="evidence" value="ECO:0007669"/>
    <property type="project" value="GOC"/>
</dbReference>
<accession>A0A0C3EZH5</accession>
<evidence type="ECO:0000313" key="2">
    <source>
        <dbReference type="Proteomes" id="UP000054166"/>
    </source>
</evidence>
<reference evidence="1 2" key="1">
    <citation type="submission" date="2014-04" db="EMBL/GenBank/DDBJ databases">
        <authorList>
            <consortium name="DOE Joint Genome Institute"/>
            <person name="Kuo A."/>
            <person name="Tarkka M."/>
            <person name="Buscot F."/>
            <person name="Kohler A."/>
            <person name="Nagy L.G."/>
            <person name="Floudas D."/>
            <person name="Copeland A."/>
            <person name="Barry K.W."/>
            <person name="Cichocki N."/>
            <person name="Veneault-Fourrey C."/>
            <person name="LaButti K."/>
            <person name="Lindquist E.A."/>
            <person name="Lipzen A."/>
            <person name="Lundell T."/>
            <person name="Morin E."/>
            <person name="Murat C."/>
            <person name="Sun H."/>
            <person name="Tunlid A."/>
            <person name="Henrissat B."/>
            <person name="Grigoriev I.V."/>
            <person name="Hibbett D.S."/>
            <person name="Martin F."/>
            <person name="Nordberg H.P."/>
            <person name="Cantor M.N."/>
            <person name="Hua S.X."/>
        </authorList>
    </citation>
    <scope>NUCLEOTIDE SEQUENCE [LARGE SCALE GENOMIC DNA]</scope>
    <source>
        <strain evidence="1 2">F 1598</strain>
    </source>
</reference>
<organism evidence="1 2">
    <name type="scientific">Piloderma croceum (strain F 1598)</name>
    <dbReference type="NCBI Taxonomy" id="765440"/>
    <lineage>
        <taxon>Eukaryota</taxon>
        <taxon>Fungi</taxon>
        <taxon>Dikarya</taxon>
        <taxon>Basidiomycota</taxon>
        <taxon>Agaricomycotina</taxon>
        <taxon>Agaricomycetes</taxon>
        <taxon>Agaricomycetidae</taxon>
        <taxon>Atheliales</taxon>
        <taxon>Atheliaceae</taxon>
        <taxon>Piloderma</taxon>
    </lineage>
</organism>
<dbReference type="OrthoDB" id="1641928at2759"/>
<dbReference type="SUPFAM" id="SSF48371">
    <property type="entry name" value="ARM repeat"/>
    <property type="match status" value="1"/>
</dbReference>
<dbReference type="GO" id="GO:0006898">
    <property type="term" value="P:receptor-mediated endocytosis"/>
    <property type="evidence" value="ECO:0007669"/>
    <property type="project" value="TreeGrafter"/>
</dbReference>
<sequence length="223" mass="25525">MDVLNVRNQRDLWLSKDHHNFKKLKNFFKNVFIRVKPSGRKSKFATHKSANTTFFIGDPSQLSGADIGHPGAGICNQPLVASLVWSWDKHAIKYEALEMNLIHAPQVADAILGNEMFTHYDRSRTNICEKAGLLQRVLEHYEDLADIKRAIVHTNLLQPEWLEMLRVNIHQNLQIVSQIATKYSDVLGPVKLIEMFDVRRPLLLPRATTRWTNSGSRAHLLGE</sequence>
<evidence type="ECO:0000313" key="1">
    <source>
        <dbReference type="EMBL" id="KIM73334.1"/>
    </source>
</evidence>
<reference evidence="2" key="2">
    <citation type="submission" date="2015-01" db="EMBL/GenBank/DDBJ databases">
        <title>Evolutionary Origins and Diversification of the Mycorrhizal Mutualists.</title>
        <authorList>
            <consortium name="DOE Joint Genome Institute"/>
            <consortium name="Mycorrhizal Genomics Consortium"/>
            <person name="Kohler A."/>
            <person name="Kuo A."/>
            <person name="Nagy L.G."/>
            <person name="Floudas D."/>
            <person name="Copeland A."/>
            <person name="Barry K.W."/>
            <person name="Cichocki N."/>
            <person name="Veneault-Fourrey C."/>
            <person name="LaButti K."/>
            <person name="Lindquist E.A."/>
            <person name="Lipzen A."/>
            <person name="Lundell T."/>
            <person name="Morin E."/>
            <person name="Murat C."/>
            <person name="Riley R."/>
            <person name="Ohm R."/>
            <person name="Sun H."/>
            <person name="Tunlid A."/>
            <person name="Henrissat B."/>
            <person name="Grigoriev I.V."/>
            <person name="Hibbett D.S."/>
            <person name="Martin F."/>
        </authorList>
    </citation>
    <scope>NUCLEOTIDE SEQUENCE [LARGE SCALE GENOMIC DNA]</scope>
    <source>
        <strain evidence="2">F 1598</strain>
    </source>
</reference>
<dbReference type="GO" id="GO:0006895">
    <property type="term" value="P:Golgi to endosome transport"/>
    <property type="evidence" value="ECO:0007669"/>
    <property type="project" value="TreeGrafter"/>
</dbReference>
<name>A0A0C3EZH5_PILCF</name>
<keyword evidence="2" id="KW-1185">Reference proteome</keyword>
<proteinExistence type="predicted"/>
<dbReference type="GO" id="GO:0071439">
    <property type="term" value="C:clathrin complex"/>
    <property type="evidence" value="ECO:0007669"/>
    <property type="project" value="TreeGrafter"/>
</dbReference>
<dbReference type="EMBL" id="KN833085">
    <property type="protein sequence ID" value="KIM73334.1"/>
    <property type="molecule type" value="Genomic_DNA"/>
</dbReference>
<dbReference type="InterPro" id="IPR055358">
    <property type="entry name" value="CHCR"/>
</dbReference>
<dbReference type="PANTHER" id="PTHR10292:SF1">
    <property type="entry name" value="CLATHRIN HEAVY CHAIN"/>
    <property type="match status" value="1"/>
</dbReference>
<dbReference type="InParanoid" id="A0A0C3EZH5"/>
<protein>
    <submittedName>
        <fullName evidence="1">Uncharacterized protein</fullName>
    </submittedName>
</protein>
<dbReference type="STRING" id="765440.A0A0C3EZH5"/>
<dbReference type="GO" id="GO:0030479">
    <property type="term" value="C:actin cortical patch"/>
    <property type="evidence" value="ECO:0007669"/>
    <property type="project" value="TreeGrafter"/>
</dbReference>
<dbReference type="AlphaFoldDB" id="A0A0C3EZH5"/>